<dbReference type="RefSeq" id="WP_008632117.1">
    <property type="nucleotide sequence ID" value="NZ_AMZY02000032.1"/>
</dbReference>
<keyword evidence="4" id="KW-1185">Reference proteome</keyword>
<feature type="domain" description="Fe/B12 periplasmic-binding" evidence="2">
    <location>
        <begin position="30"/>
        <end position="285"/>
    </location>
</feature>
<dbReference type="Proteomes" id="UP000010953">
    <property type="component" value="Unassembled WGS sequence"/>
</dbReference>
<dbReference type="PROSITE" id="PS51257">
    <property type="entry name" value="PROKAR_LIPOPROTEIN"/>
    <property type="match status" value="1"/>
</dbReference>
<evidence type="ECO:0000313" key="4">
    <source>
        <dbReference type="Proteomes" id="UP000010953"/>
    </source>
</evidence>
<dbReference type="EMBL" id="AMZY02000032">
    <property type="protein sequence ID" value="EMS30853.1"/>
    <property type="molecule type" value="Genomic_DNA"/>
</dbReference>
<dbReference type="FunCoup" id="M7X803">
    <property type="interactions" value="202"/>
</dbReference>
<dbReference type="AlphaFoldDB" id="M7X803"/>
<gene>
    <name evidence="3" type="ORF">C943_03096</name>
</gene>
<dbReference type="OrthoDB" id="9797736at2"/>
<dbReference type="InterPro" id="IPR050902">
    <property type="entry name" value="ABC_Transporter_SBP"/>
</dbReference>
<name>M7X803_9BACT</name>
<organism evidence="3 4">
    <name type="scientific">Mariniradius saccharolyticus AK6</name>
    <dbReference type="NCBI Taxonomy" id="1239962"/>
    <lineage>
        <taxon>Bacteria</taxon>
        <taxon>Pseudomonadati</taxon>
        <taxon>Bacteroidota</taxon>
        <taxon>Cytophagia</taxon>
        <taxon>Cytophagales</taxon>
        <taxon>Cyclobacteriaceae</taxon>
        <taxon>Mariniradius</taxon>
    </lineage>
</organism>
<dbReference type="Gene3D" id="3.40.50.1980">
    <property type="entry name" value="Nitrogenase molybdenum iron protein domain"/>
    <property type="match status" value="2"/>
</dbReference>
<comment type="caution">
    <text evidence="3">The sequence shown here is derived from an EMBL/GenBank/DDBJ whole genome shotgun (WGS) entry which is preliminary data.</text>
</comment>
<dbReference type="Pfam" id="PF01497">
    <property type="entry name" value="Peripla_BP_2"/>
    <property type="match status" value="1"/>
</dbReference>
<sequence length="285" mass="30848">MKYIIIAFAAVLVFGCQAKKTTEETPEVRKMITAGGTVTEIVYELGFGDQIIATDITSTYPTKMQQLPSIGYRNQIKAEGMLALGPNLILAEEGYMTPDVVSQLQAAGIEIKFFAKPTDVDGTRKIIQEIADYLKVPEKGTALLSQLDKDLAELSAYLSDKSDQPSMAFVMARGQEMVFVAGEDTFSASLMQLAGIRSTGVGFKDFVPLTPEAIASMNPDYLLFFESGLQSIGGKEGVKNIRGIESTTAFQKDQILAYDGLYLSGFGPRVGKAALELAKAVRIKP</sequence>
<protein>
    <submittedName>
        <fullName evidence="3">Hemin-binding periplasmic protein hmut</fullName>
    </submittedName>
</protein>
<dbReference type="STRING" id="1239962.C943_03096"/>
<accession>M7X803</accession>
<evidence type="ECO:0000313" key="3">
    <source>
        <dbReference type="EMBL" id="EMS30853.1"/>
    </source>
</evidence>
<dbReference type="PROSITE" id="PS50983">
    <property type="entry name" value="FE_B12_PBP"/>
    <property type="match status" value="1"/>
</dbReference>
<feature type="signal peptide" evidence="1">
    <location>
        <begin position="1"/>
        <end position="18"/>
    </location>
</feature>
<dbReference type="PANTHER" id="PTHR30535:SF4">
    <property type="entry name" value="HEMIN-BINDING PERIPLASMIC PROTEIN HMUT"/>
    <property type="match status" value="1"/>
</dbReference>
<dbReference type="InterPro" id="IPR002491">
    <property type="entry name" value="ABC_transptr_periplasmic_BD"/>
</dbReference>
<proteinExistence type="predicted"/>
<dbReference type="eggNOG" id="COG4558">
    <property type="taxonomic scope" value="Bacteria"/>
</dbReference>
<reference evidence="3" key="1">
    <citation type="submission" date="2013-01" db="EMBL/GenBank/DDBJ databases">
        <title>Genome assembly of Mariniradius saccharolyticus AK6.</title>
        <authorList>
            <person name="Vaidya B."/>
            <person name="Khatri I."/>
            <person name="Tanuku N.R.S."/>
            <person name="Subramanian S."/>
            <person name="Pinnaka A."/>
        </authorList>
    </citation>
    <scope>NUCLEOTIDE SEQUENCE [LARGE SCALE GENOMIC DNA]</scope>
    <source>
        <strain evidence="3">AK6</strain>
    </source>
</reference>
<evidence type="ECO:0000256" key="1">
    <source>
        <dbReference type="SAM" id="SignalP"/>
    </source>
</evidence>
<feature type="chain" id="PRO_5004087567" evidence="1">
    <location>
        <begin position="19"/>
        <end position="285"/>
    </location>
</feature>
<evidence type="ECO:0000259" key="2">
    <source>
        <dbReference type="PROSITE" id="PS50983"/>
    </source>
</evidence>
<dbReference type="InParanoid" id="M7X803"/>
<keyword evidence="1" id="KW-0732">Signal</keyword>
<dbReference type="SUPFAM" id="SSF53807">
    <property type="entry name" value="Helical backbone' metal receptor"/>
    <property type="match status" value="1"/>
</dbReference>
<dbReference type="PANTHER" id="PTHR30535">
    <property type="entry name" value="VITAMIN B12-BINDING PROTEIN"/>
    <property type="match status" value="1"/>
</dbReference>